<comment type="caution">
    <text evidence="3">The sequence shown here is derived from an EMBL/GenBank/DDBJ whole genome shotgun (WGS) entry which is preliminary data.</text>
</comment>
<reference evidence="3 4" key="1">
    <citation type="submission" date="2017-02" db="EMBL/GenBank/DDBJ databases">
        <title>Genomes of Trichoderma spp. with biocontrol activity.</title>
        <authorList>
            <person name="Gardiner D."/>
            <person name="Kazan K."/>
            <person name="Vos C."/>
            <person name="Harvey P."/>
        </authorList>
    </citation>
    <scope>NUCLEOTIDE SEQUENCE [LARGE SCALE GENOMIC DNA]</scope>
    <source>
        <strain evidence="3 4">Tr1</strain>
    </source>
</reference>
<feature type="chain" id="PRO_5014476735" evidence="2">
    <location>
        <begin position="21"/>
        <end position="125"/>
    </location>
</feature>
<evidence type="ECO:0000313" key="4">
    <source>
        <dbReference type="Proteomes" id="UP000236290"/>
    </source>
</evidence>
<evidence type="ECO:0000256" key="1">
    <source>
        <dbReference type="SAM" id="MobiDB-lite"/>
    </source>
</evidence>
<protein>
    <submittedName>
        <fullName evidence="3">Uncharacterized protein</fullName>
    </submittedName>
</protein>
<feature type="region of interest" description="Disordered" evidence="1">
    <location>
        <begin position="55"/>
        <end position="80"/>
    </location>
</feature>
<keyword evidence="2" id="KW-0732">Signal</keyword>
<dbReference type="AlphaFoldDB" id="A0A2K0TVI0"/>
<name>A0A2K0TVI0_TRIHA</name>
<sequence>MQEDILLISTLCFLILQVNAFTKSVEEQVHSKNTLPRAMLKIELRTAELSNDLDVRKEANKTSFPSKANSKHRRPAHASETDVLKIDRIRPSVHTYNFGVRIGAKEVAKSYLLFRQALQNVSSST</sequence>
<dbReference type="Proteomes" id="UP000236290">
    <property type="component" value="Unassembled WGS sequence"/>
</dbReference>
<gene>
    <name evidence="3" type="ORF">THARTR1_09818</name>
</gene>
<organism evidence="3 4">
    <name type="scientific">Trichoderma harzianum</name>
    <name type="common">Hypocrea lixii</name>
    <dbReference type="NCBI Taxonomy" id="5544"/>
    <lineage>
        <taxon>Eukaryota</taxon>
        <taxon>Fungi</taxon>
        <taxon>Dikarya</taxon>
        <taxon>Ascomycota</taxon>
        <taxon>Pezizomycotina</taxon>
        <taxon>Sordariomycetes</taxon>
        <taxon>Hypocreomycetidae</taxon>
        <taxon>Hypocreales</taxon>
        <taxon>Hypocreaceae</taxon>
        <taxon>Trichoderma</taxon>
    </lineage>
</organism>
<evidence type="ECO:0000313" key="3">
    <source>
        <dbReference type="EMBL" id="PNP49496.1"/>
    </source>
</evidence>
<dbReference type="EMBL" id="MTYI01000187">
    <property type="protein sequence ID" value="PNP49496.1"/>
    <property type="molecule type" value="Genomic_DNA"/>
</dbReference>
<feature type="signal peptide" evidence="2">
    <location>
        <begin position="1"/>
        <end position="20"/>
    </location>
</feature>
<proteinExistence type="predicted"/>
<evidence type="ECO:0000256" key="2">
    <source>
        <dbReference type="SAM" id="SignalP"/>
    </source>
</evidence>
<accession>A0A2K0TVI0</accession>